<reference evidence="1 2" key="1">
    <citation type="submission" date="2013-01" db="EMBL/GenBank/DDBJ databases">
        <title>Whole genome shotgun sequence of Gordonia soli NBRC 108243.</title>
        <authorList>
            <person name="Isaki-Nakamura S."/>
            <person name="Hosoyama A."/>
            <person name="Tsuchikane K."/>
            <person name="Ando Y."/>
            <person name="Baba S."/>
            <person name="Ohji S."/>
            <person name="Hamada M."/>
            <person name="Tamura T."/>
            <person name="Yamazoe A."/>
            <person name="Yamazaki S."/>
            <person name="Fujita N."/>
        </authorList>
    </citation>
    <scope>NUCLEOTIDE SEQUENCE [LARGE SCALE GENOMIC DNA]</scope>
    <source>
        <strain evidence="1 2">NBRC 108243</strain>
    </source>
</reference>
<dbReference type="InterPro" id="IPR010310">
    <property type="entry name" value="T7SS_ESAT-6-like"/>
</dbReference>
<dbReference type="OrthoDB" id="4578410at2"/>
<accession>M0QL22</accession>
<evidence type="ECO:0008006" key="3">
    <source>
        <dbReference type="Google" id="ProtNLM"/>
    </source>
</evidence>
<dbReference type="STRING" id="1223545.GS4_23_01370"/>
<name>M0QL22_9ACTN</name>
<gene>
    <name evidence="1" type="ORF">GS4_23_01370</name>
</gene>
<comment type="caution">
    <text evidence="1">The sequence shown here is derived from an EMBL/GenBank/DDBJ whole genome shotgun (WGS) entry which is preliminary data.</text>
</comment>
<sequence>MSDAGGGSNFELDLDAGYKHTDTVSEIIDSLRSTLRTITNEVETAKASWKGDAFSSFHSTSVEWDSEATRLNQKLNELGETLSGTVFKGSDSANQDIASSFAGIHAGGLNL</sequence>
<dbReference type="eggNOG" id="ENOG5031W74">
    <property type="taxonomic scope" value="Bacteria"/>
</dbReference>
<dbReference type="SUPFAM" id="SSF140453">
    <property type="entry name" value="EsxAB dimer-like"/>
    <property type="match status" value="1"/>
</dbReference>
<dbReference type="Gene3D" id="1.10.287.1060">
    <property type="entry name" value="ESAT-6-like"/>
    <property type="match status" value="1"/>
</dbReference>
<dbReference type="EMBL" id="BANX01000023">
    <property type="protein sequence ID" value="GAC69340.1"/>
    <property type="molecule type" value="Genomic_DNA"/>
</dbReference>
<organism evidence="1 2">
    <name type="scientific">Gordonia soli NBRC 108243</name>
    <dbReference type="NCBI Taxonomy" id="1223545"/>
    <lineage>
        <taxon>Bacteria</taxon>
        <taxon>Bacillati</taxon>
        <taxon>Actinomycetota</taxon>
        <taxon>Actinomycetes</taxon>
        <taxon>Mycobacteriales</taxon>
        <taxon>Gordoniaceae</taxon>
        <taxon>Gordonia</taxon>
    </lineage>
</organism>
<protein>
    <recommendedName>
        <fullName evidence="3">ESAT-6-like protein</fullName>
    </recommendedName>
</protein>
<dbReference type="AlphaFoldDB" id="M0QL22"/>
<dbReference type="RefSeq" id="WP_007622308.1">
    <property type="nucleotide sequence ID" value="NZ_BANX01000023.1"/>
</dbReference>
<dbReference type="Pfam" id="PF06013">
    <property type="entry name" value="WXG100"/>
    <property type="match status" value="1"/>
</dbReference>
<keyword evidence="2" id="KW-1185">Reference proteome</keyword>
<dbReference type="InterPro" id="IPR036689">
    <property type="entry name" value="ESAT-6-like_sf"/>
</dbReference>
<evidence type="ECO:0000313" key="1">
    <source>
        <dbReference type="EMBL" id="GAC69340.1"/>
    </source>
</evidence>
<proteinExistence type="predicted"/>
<evidence type="ECO:0000313" key="2">
    <source>
        <dbReference type="Proteomes" id="UP000011666"/>
    </source>
</evidence>
<dbReference type="Proteomes" id="UP000011666">
    <property type="component" value="Unassembled WGS sequence"/>
</dbReference>